<dbReference type="InterPro" id="IPR007055">
    <property type="entry name" value="BON_dom"/>
</dbReference>
<dbReference type="RefSeq" id="WP_169115654.1">
    <property type="nucleotide sequence ID" value="NZ_JAAAUB010000004.1"/>
</dbReference>
<dbReference type="Pfam" id="PF04972">
    <property type="entry name" value="BON"/>
    <property type="match status" value="2"/>
</dbReference>
<evidence type="ECO:0000256" key="1">
    <source>
        <dbReference type="ARBA" id="ARBA00022729"/>
    </source>
</evidence>
<feature type="domain" description="BON" evidence="3">
    <location>
        <begin position="53"/>
        <end position="120"/>
    </location>
</feature>
<keyword evidence="5" id="KW-1185">Reference proteome</keyword>
<gene>
    <name evidence="4" type="ORF">GV368_04575</name>
</gene>
<accession>A0ABX1QMV1</accession>
<evidence type="ECO:0000313" key="5">
    <source>
        <dbReference type="Proteomes" id="UP000669605"/>
    </source>
</evidence>
<reference evidence="4 5" key="1">
    <citation type="journal article" date="2020" name="Curr. Microbiol.">
        <title>Tepidiphilus baoligensis sp. nov., a Novel Bacterium of the Family Hydrogenophilaceae Isolated from an Oil Reservoir.</title>
        <authorList>
            <person name="Zhang X."/>
            <person name="Wang G."/>
            <person name="Ma X."/>
            <person name="Yu J."/>
            <person name="You J."/>
            <person name="Xue Y."/>
            <person name="Ma Y."/>
        </authorList>
    </citation>
    <scope>NUCLEOTIDE SEQUENCE [LARGE SCALE GENOMIC DNA]</scope>
    <source>
        <strain evidence="4 5">B18-69</strain>
    </source>
</reference>
<evidence type="ECO:0000256" key="2">
    <source>
        <dbReference type="SAM" id="SignalP"/>
    </source>
</evidence>
<dbReference type="Gene3D" id="3.30.1340.30">
    <property type="match status" value="1"/>
</dbReference>
<dbReference type="PANTHER" id="PTHR34606">
    <property type="entry name" value="BON DOMAIN-CONTAINING PROTEIN"/>
    <property type="match status" value="1"/>
</dbReference>
<dbReference type="PANTHER" id="PTHR34606:SF4">
    <property type="entry name" value="OUTER MEMBRANE LIPOPROTEIN DOLP"/>
    <property type="match status" value="1"/>
</dbReference>
<dbReference type="Proteomes" id="UP000669605">
    <property type="component" value="Unassembled WGS sequence"/>
</dbReference>
<feature type="signal peptide" evidence="2">
    <location>
        <begin position="1"/>
        <end position="32"/>
    </location>
</feature>
<proteinExistence type="predicted"/>
<feature type="domain" description="BON" evidence="3">
    <location>
        <begin position="129"/>
        <end position="198"/>
    </location>
</feature>
<organism evidence="4 5">
    <name type="scientific">Tepidiphilus baoligensis</name>
    <dbReference type="NCBI Taxonomy" id="2698687"/>
    <lineage>
        <taxon>Bacteria</taxon>
        <taxon>Pseudomonadati</taxon>
        <taxon>Pseudomonadota</taxon>
        <taxon>Hydrogenophilia</taxon>
        <taxon>Hydrogenophilales</taxon>
        <taxon>Hydrogenophilaceae</taxon>
        <taxon>Tepidiphilus</taxon>
    </lineage>
</organism>
<dbReference type="EMBL" id="JAAAUB010000004">
    <property type="protein sequence ID" value="NMH16390.1"/>
    <property type="molecule type" value="Genomic_DNA"/>
</dbReference>
<feature type="chain" id="PRO_5046011054" evidence="2">
    <location>
        <begin position="33"/>
        <end position="220"/>
    </location>
</feature>
<name>A0ABX1QMV1_9PROT</name>
<protein>
    <submittedName>
        <fullName evidence="4">BON domain-containing protein</fullName>
    </submittedName>
</protein>
<sequence length="220" mass="23861">MTRTSLRRSTLSLLVLAAASILPLSGCFPLMAGGAAVTASVASDRRTTGAIVDDEGIEWKVSDKIARQLGDRVHISVTSYNRIVLLTGEAPREENRALAERLARETENVRDVVNEIQIASPSSLGSRMNDANITAQVKARFVNQSQGAFAPNHVKVVTENGVVYLMGLVTRREADAATQIARTTSGVRKVVRVFEYIPEEEARRLDRQGAEPKAPPKNGP</sequence>
<dbReference type="InterPro" id="IPR014004">
    <property type="entry name" value="Transpt-assoc_nodulatn_dom_bac"/>
</dbReference>
<evidence type="ECO:0000259" key="3">
    <source>
        <dbReference type="PROSITE" id="PS50914"/>
    </source>
</evidence>
<evidence type="ECO:0000313" key="4">
    <source>
        <dbReference type="EMBL" id="NMH16390.1"/>
    </source>
</evidence>
<keyword evidence="1 2" id="KW-0732">Signal</keyword>
<dbReference type="PROSITE" id="PS50914">
    <property type="entry name" value="BON"/>
    <property type="match status" value="2"/>
</dbReference>
<dbReference type="InterPro" id="IPR051686">
    <property type="entry name" value="Lipoprotein_DolP"/>
</dbReference>
<dbReference type="SMART" id="SM00749">
    <property type="entry name" value="BON"/>
    <property type="match status" value="2"/>
</dbReference>
<comment type="caution">
    <text evidence="4">The sequence shown here is derived from an EMBL/GenBank/DDBJ whole genome shotgun (WGS) entry which is preliminary data.</text>
</comment>